<feature type="domain" description="Ricin B lectin" evidence="2">
    <location>
        <begin position="518"/>
        <end position="654"/>
    </location>
</feature>
<dbReference type="Gene3D" id="3.20.20.80">
    <property type="entry name" value="Glycosidases"/>
    <property type="match status" value="1"/>
</dbReference>
<dbReference type="RefSeq" id="WP_346762586.1">
    <property type="nucleotide sequence ID" value="NZ_JAUJEB010000014.1"/>
</dbReference>
<accession>A0ABT8LHF9</accession>
<keyword evidence="1" id="KW-0812">Transmembrane</keyword>
<name>A0ABT8LHF9_9BACT</name>
<dbReference type="SUPFAM" id="SSF51445">
    <property type="entry name" value="(Trans)glycosidases"/>
    <property type="match status" value="1"/>
</dbReference>
<evidence type="ECO:0000313" key="4">
    <source>
        <dbReference type="Proteomes" id="UP001172083"/>
    </source>
</evidence>
<organism evidence="3 4">
    <name type="scientific">Agaribacillus aureus</name>
    <dbReference type="NCBI Taxonomy" id="3051825"/>
    <lineage>
        <taxon>Bacteria</taxon>
        <taxon>Pseudomonadati</taxon>
        <taxon>Bacteroidota</taxon>
        <taxon>Cytophagia</taxon>
        <taxon>Cytophagales</taxon>
        <taxon>Splendidivirgaceae</taxon>
        <taxon>Agaribacillus</taxon>
    </lineage>
</organism>
<evidence type="ECO:0000313" key="3">
    <source>
        <dbReference type="EMBL" id="MDN5217249.1"/>
    </source>
</evidence>
<proteinExistence type="predicted"/>
<keyword evidence="1" id="KW-0472">Membrane</keyword>
<dbReference type="Proteomes" id="UP001172083">
    <property type="component" value="Unassembled WGS sequence"/>
</dbReference>
<dbReference type="InterPro" id="IPR000772">
    <property type="entry name" value="Ricin_B_lectin"/>
</dbReference>
<dbReference type="PROSITE" id="PS50231">
    <property type="entry name" value="RICIN_B_LECTIN"/>
    <property type="match status" value="2"/>
</dbReference>
<dbReference type="InterPro" id="IPR017853">
    <property type="entry name" value="GH"/>
</dbReference>
<dbReference type="PANTHER" id="PTHR42767:SF1">
    <property type="entry name" value="ENDO-BETA-1,6-GALACTANASE-LIKE DOMAIN-CONTAINING PROTEIN"/>
    <property type="match status" value="1"/>
</dbReference>
<keyword evidence="4" id="KW-1185">Reference proteome</keyword>
<dbReference type="InterPro" id="IPR039514">
    <property type="entry name" value="6GAL-like"/>
</dbReference>
<keyword evidence="1" id="KW-1133">Transmembrane helix</keyword>
<dbReference type="InterPro" id="IPR039743">
    <property type="entry name" value="6GAL/EXGAL"/>
</dbReference>
<dbReference type="CDD" id="cd00161">
    <property type="entry name" value="beta-trefoil_Ricin-like"/>
    <property type="match status" value="2"/>
</dbReference>
<dbReference type="EMBL" id="JAUJEB010000014">
    <property type="protein sequence ID" value="MDN5217249.1"/>
    <property type="molecule type" value="Genomic_DNA"/>
</dbReference>
<protein>
    <submittedName>
        <fullName evidence="3">RICIN domain-containing protein</fullName>
    </submittedName>
</protein>
<dbReference type="InterPro" id="IPR026444">
    <property type="entry name" value="Secre_tail"/>
</dbReference>
<dbReference type="InterPro" id="IPR013780">
    <property type="entry name" value="Glyco_hydro_b"/>
</dbReference>
<reference evidence="3" key="1">
    <citation type="submission" date="2023-06" db="EMBL/GenBank/DDBJ databases">
        <title>Genomic of Agaribacillus aureum.</title>
        <authorList>
            <person name="Wang G."/>
        </authorList>
    </citation>
    <scope>NUCLEOTIDE SEQUENCE</scope>
    <source>
        <strain evidence="3">BMA12</strain>
    </source>
</reference>
<evidence type="ECO:0000256" key="1">
    <source>
        <dbReference type="SAM" id="Phobius"/>
    </source>
</evidence>
<dbReference type="Pfam" id="PF14587">
    <property type="entry name" value="Glyco_hydr_30_2"/>
    <property type="match status" value="1"/>
</dbReference>
<feature type="transmembrane region" description="Helical" evidence="1">
    <location>
        <begin position="36"/>
        <end position="57"/>
    </location>
</feature>
<dbReference type="PANTHER" id="PTHR42767">
    <property type="entry name" value="ENDO-BETA-1,6-GALACTANASE"/>
    <property type="match status" value="1"/>
</dbReference>
<dbReference type="Pfam" id="PF14200">
    <property type="entry name" value="RicinB_lectin_2"/>
    <property type="match status" value="3"/>
</dbReference>
<comment type="caution">
    <text evidence="3">The sequence shown here is derived from an EMBL/GenBank/DDBJ whole genome shotgun (WGS) entry which is preliminary data.</text>
</comment>
<feature type="domain" description="Ricin B lectin" evidence="2">
    <location>
        <begin position="663"/>
        <end position="802"/>
    </location>
</feature>
<dbReference type="InterPro" id="IPR035992">
    <property type="entry name" value="Ricin_B-like_lectins"/>
</dbReference>
<evidence type="ECO:0000259" key="2">
    <source>
        <dbReference type="SMART" id="SM00458"/>
    </source>
</evidence>
<dbReference type="Gene3D" id="2.60.40.1180">
    <property type="entry name" value="Golgi alpha-mannosidase II"/>
    <property type="match status" value="1"/>
</dbReference>
<dbReference type="Pfam" id="PF18962">
    <property type="entry name" value="Por_Secre_tail"/>
    <property type="match status" value="1"/>
</dbReference>
<gene>
    <name evidence="3" type="ORF">QQ020_34570</name>
</gene>
<sequence>MKRNLHTNRQWDKRDSNFFNSEVKCYSFFRLTAKTLLFSIFLFFSSHILVGQTYIYVSPDEVMVDDFGGWGTSLAWWGEEAGKVHKNDTTKLDDLADALVNDLNFNIFRYNIGGACDPDKESNCQTINAGLDPYKAIPNMNQADRGLNQRRMLQAIAKVGQGENLIFETFSNSPPYWMTISGSSTGGVNGANNLKNDQYDNFAEYLVRATGYINDDLSPYGFQVDYIEPFNEPEATWWQFTTNGNAQEGCSFSRSNQEKMINELHNELIAKGSNATIAANDNFSIDADILFDYKNRGVFTKVDKINLHDYSGNNADRSAVYAAAESKDVWISEGGLIGLPGSGYDQQINFANRICSDLKFLRPNAWVDWQVVDKAASWTAFDFNNYMNNGIVQKTKGFYLLKQFSGHILQGYDLMWSSADEESIVVFKGSGKLVIVITNNTASPESFQINLKDFPGASNSSAMHWRTSSSEDHQALANTIVTPAGSLNVSIPAKSVSTFEVPISGNASGGQESAAIADGDYTIIGKLAQKAVDVANASTQNAANIEINTGDNSTHQLWKFTHISNSEYKITNLNSGLALDVSGQSSASGADVIQYTYGGNTNQIWKVKDNGNGYYSIKPLNAITNCLHATGTSDGANINVETCTSLDDQLFEIIPKSDTTIADGTYTIVNANSGLLMDVSGGSSLNGANVIQWTANGGDNQKWNITGIGNDEYKLINVSSQKSLDINNASAANGANVIQWNYSGSSNQKFKLVPAGDGKFNIKPVHSNKCIAISGGGTAAGDNVIQWECNGVTANEQKWMFNAVSVGNARIATKSDNGTEDLLDEAEAGVGVMQLYPNPTGTGQLNILLPTTMKDHRIALEIIDMRGNVIYNQKTTYVSNFKIDLGTQFADGIYLLNVWANGKYRQHRFQMKK</sequence>
<dbReference type="SUPFAM" id="SSF50370">
    <property type="entry name" value="Ricin B-like lectins"/>
    <property type="match status" value="2"/>
</dbReference>
<dbReference type="SUPFAM" id="SSF51011">
    <property type="entry name" value="Glycosyl hydrolase domain"/>
    <property type="match status" value="1"/>
</dbReference>
<dbReference type="SMART" id="SM00458">
    <property type="entry name" value="RICIN"/>
    <property type="match status" value="2"/>
</dbReference>
<dbReference type="NCBIfam" id="TIGR04183">
    <property type="entry name" value="Por_Secre_tail"/>
    <property type="match status" value="1"/>
</dbReference>
<dbReference type="Gene3D" id="2.80.10.50">
    <property type="match status" value="3"/>
</dbReference>